<dbReference type="SUPFAM" id="SSF52467">
    <property type="entry name" value="DHS-like NAD/FAD-binding domain"/>
    <property type="match status" value="1"/>
</dbReference>
<dbReference type="RefSeq" id="WP_046996540.1">
    <property type="nucleotide sequence ID" value="NZ_JAIQ01000077.1"/>
</dbReference>
<dbReference type="GO" id="GO:0000287">
    <property type="term" value="F:magnesium ion binding"/>
    <property type="evidence" value="ECO:0007669"/>
    <property type="project" value="InterPro"/>
</dbReference>
<dbReference type="FunFam" id="3.40.50.970:FF:000007">
    <property type="entry name" value="Acetolactate synthase"/>
    <property type="match status" value="1"/>
</dbReference>
<dbReference type="CDD" id="cd07035">
    <property type="entry name" value="TPP_PYR_POX_like"/>
    <property type="match status" value="1"/>
</dbReference>
<evidence type="ECO:0000259" key="6">
    <source>
        <dbReference type="Pfam" id="PF02776"/>
    </source>
</evidence>
<dbReference type="PANTHER" id="PTHR18968:SF142">
    <property type="entry name" value="ACETOLACTATE SYNTHASE"/>
    <property type="match status" value="1"/>
</dbReference>
<evidence type="ECO:0008006" key="9">
    <source>
        <dbReference type="Google" id="ProtNLM"/>
    </source>
</evidence>
<accession>A0A0G9K3E2</accession>
<protein>
    <recommendedName>
        <fullName evidence="9">Acetolactate synthase</fullName>
    </recommendedName>
</protein>
<dbReference type="InterPro" id="IPR029035">
    <property type="entry name" value="DHS-like_NAD/FAD-binding_dom"/>
</dbReference>
<dbReference type="GO" id="GO:0030976">
    <property type="term" value="F:thiamine pyrophosphate binding"/>
    <property type="evidence" value="ECO:0007669"/>
    <property type="project" value="InterPro"/>
</dbReference>
<dbReference type="EMBL" id="JAIQ01000077">
    <property type="protein sequence ID" value="KLE00996.1"/>
    <property type="molecule type" value="Genomic_DNA"/>
</dbReference>
<name>A0A0G9K3E2_9BACT</name>
<reference evidence="7 8" key="1">
    <citation type="submission" date="2014-01" db="EMBL/GenBank/DDBJ databases">
        <title>Development of a Comparative Genomic Fingerprinting Assay for High Resolution Genotyping of Arcobacter butzleri.</title>
        <authorList>
            <person name="Webb A.L."/>
            <person name="Inglis G.D."/>
            <person name="Kruczkiewicz P."/>
            <person name="Selinger L.B."/>
            <person name="Taboada E.N."/>
        </authorList>
    </citation>
    <scope>NUCLEOTIDE SEQUENCE [LARGE SCALE GENOMIC DNA]</scope>
    <source>
        <strain evidence="7 8">L348</strain>
    </source>
</reference>
<dbReference type="InterPro" id="IPR012000">
    <property type="entry name" value="Thiamin_PyroP_enz_cen_dom"/>
</dbReference>
<evidence type="ECO:0000313" key="8">
    <source>
        <dbReference type="Proteomes" id="UP000035514"/>
    </source>
</evidence>
<dbReference type="PATRIC" id="fig|1447256.3.peg.967"/>
<dbReference type="Proteomes" id="UP000035514">
    <property type="component" value="Unassembled WGS sequence"/>
</dbReference>
<dbReference type="GO" id="GO:0005948">
    <property type="term" value="C:acetolactate synthase complex"/>
    <property type="evidence" value="ECO:0007669"/>
    <property type="project" value="TreeGrafter"/>
</dbReference>
<dbReference type="InterPro" id="IPR029061">
    <property type="entry name" value="THDP-binding"/>
</dbReference>
<dbReference type="Pfam" id="PF02776">
    <property type="entry name" value="TPP_enzyme_N"/>
    <property type="match status" value="1"/>
</dbReference>
<comment type="caution">
    <text evidence="7">The sequence shown here is derived from an EMBL/GenBank/DDBJ whole genome shotgun (WGS) entry which is preliminary data.</text>
</comment>
<dbReference type="Gene3D" id="3.40.50.970">
    <property type="match status" value="2"/>
</dbReference>
<dbReference type="Gene3D" id="3.40.50.1220">
    <property type="entry name" value="TPP-binding domain"/>
    <property type="match status" value="1"/>
</dbReference>
<keyword evidence="2 3" id="KW-0786">Thiamine pyrophosphate</keyword>
<dbReference type="PANTHER" id="PTHR18968">
    <property type="entry name" value="THIAMINE PYROPHOSPHATE ENZYMES"/>
    <property type="match status" value="1"/>
</dbReference>
<proteinExistence type="inferred from homology"/>
<dbReference type="InterPro" id="IPR011766">
    <property type="entry name" value="TPP_enzyme_TPP-bd"/>
</dbReference>
<comment type="similarity">
    <text evidence="1 3">Belongs to the TPP enzyme family.</text>
</comment>
<dbReference type="InterPro" id="IPR012001">
    <property type="entry name" value="Thiamin_PyroP_enz_TPP-bd_dom"/>
</dbReference>
<feature type="domain" description="Thiamine pyrophosphate enzyme TPP-binding" evidence="5">
    <location>
        <begin position="389"/>
        <end position="534"/>
    </location>
</feature>
<organism evidence="7 8">
    <name type="scientific">Aliarcobacter butzleri L348</name>
    <dbReference type="NCBI Taxonomy" id="1447256"/>
    <lineage>
        <taxon>Bacteria</taxon>
        <taxon>Pseudomonadati</taxon>
        <taxon>Campylobacterota</taxon>
        <taxon>Epsilonproteobacteria</taxon>
        <taxon>Campylobacterales</taxon>
        <taxon>Arcobacteraceae</taxon>
        <taxon>Aliarcobacter</taxon>
    </lineage>
</organism>
<dbReference type="Pfam" id="PF02775">
    <property type="entry name" value="TPP_enzyme_C"/>
    <property type="match status" value="1"/>
</dbReference>
<evidence type="ECO:0000256" key="1">
    <source>
        <dbReference type="ARBA" id="ARBA00007812"/>
    </source>
</evidence>
<dbReference type="GO" id="GO:0050660">
    <property type="term" value="F:flavin adenine dinucleotide binding"/>
    <property type="evidence" value="ECO:0007669"/>
    <property type="project" value="TreeGrafter"/>
</dbReference>
<evidence type="ECO:0000313" key="7">
    <source>
        <dbReference type="EMBL" id="KLE00996.1"/>
    </source>
</evidence>
<dbReference type="AlphaFoldDB" id="A0A0G9K3E2"/>
<gene>
    <name evidence="7" type="ORF">AA20_04970</name>
</gene>
<feature type="domain" description="Thiamine pyrophosphate enzyme N-terminal TPP-binding" evidence="6">
    <location>
        <begin position="18"/>
        <end position="115"/>
    </location>
</feature>
<dbReference type="GO" id="GO:0009097">
    <property type="term" value="P:isoleucine biosynthetic process"/>
    <property type="evidence" value="ECO:0007669"/>
    <property type="project" value="TreeGrafter"/>
</dbReference>
<sequence length="560" mass="62661">MFSTSIIAKIINEFSGNLFLYPGGTIAPLLHECKRINVNLIVSKNEQGAGYMALAEAQLTNKPSFVAVTSGPGATNIITTIADAYYDSIPLIIITGQVGIADLQRSENIRQRGFQEVPIINIVKDITKKVFQPKSIEELSRAIHEACIITNNGRKGPVLIDLPMNVQLQKIDDETLNTLLNIASLKTPKQKYGLNNEIVSKVNQIINSAKKPLILLGGGSQEKWEEVRKLLQIIKIPVVSSLRGIGIINDKNYNGWIGHTGLPWANKILYEADTVLVLGSRLDIRQTGSETFVLDKKNIIHVDIDENELENCRIKNTIKINSSVVNFLELINLKAYTQDIDTWKKDIEEIKKSYTLQDDSGKDIGINPSEILKSVDKFTNDKMTYIATGVGSHQHWAARYINFDNKSKMLFTSAGHGTMGYSLPTALGLKCCRKDSLIICIDGDGSFQINIQELALIDELKLNIKILIMDNSRLGIVSQFQNITFGDDPTTGTFKNPNFVEIAKAYKIDGYYMEIFDEEIVEKWLNNERASLLHVKIKHDAPLSPMLLGGQKLNEMWYYE</sequence>
<dbReference type="Pfam" id="PF00205">
    <property type="entry name" value="TPP_enzyme_M"/>
    <property type="match status" value="1"/>
</dbReference>
<dbReference type="InterPro" id="IPR045229">
    <property type="entry name" value="TPP_enz"/>
</dbReference>
<evidence type="ECO:0000259" key="4">
    <source>
        <dbReference type="Pfam" id="PF00205"/>
    </source>
</evidence>
<dbReference type="GO" id="GO:0003984">
    <property type="term" value="F:acetolactate synthase activity"/>
    <property type="evidence" value="ECO:0007669"/>
    <property type="project" value="TreeGrafter"/>
</dbReference>
<dbReference type="GO" id="GO:0009099">
    <property type="term" value="P:L-valine biosynthetic process"/>
    <property type="evidence" value="ECO:0007669"/>
    <property type="project" value="TreeGrafter"/>
</dbReference>
<evidence type="ECO:0000256" key="3">
    <source>
        <dbReference type="RuleBase" id="RU362132"/>
    </source>
</evidence>
<dbReference type="SUPFAM" id="SSF52518">
    <property type="entry name" value="Thiamin diphosphate-binding fold (THDP-binding)"/>
    <property type="match status" value="2"/>
</dbReference>
<feature type="domain" description="Thiamine pyrophosphate enzyme central" evidence="4">
    <location>
        <begin position="200"/>
        <end position="323"/>
    </location>
</feature>
<evidence type="ECO:0000259" key="5">
    <source>
        <dbReference type="Pfam" id="PF02775"/>
    </source>
</evidence>
<evidence type="ECO:0000256" key="2">
    <source>
        <dbReference type="ARBA" id="ARBA00023052"/>
    </source>
</evidence>